<feature type="region of interest" description="Disordered" evidence="1">
    <location>
        <begin position="207"/>
        <end position="234"/>
    </location>
</feature>
<dbReference type="EMBL" id="CAWUHC010000047">
    <property type="protein sequence ID" value="CAK7224201.1"/>
    <property type="molecule type" value="Genomic_DNA"/>
</dbReference>
<keyword evidence="3" id="KW-1185">Reference proteome</keyword>
<feature type="compositionally biased region" description="Polar residues" evidence="1">
    <location>
        <begin position="210"/>
        <end position="224"/>
    </location>
</feature>
<organism evidence="2 3">
    <name type="scientific">Sporothrix bragantina</name>
    <dbReference type="NCBI Taxonomy" id="671064"/>
    <lineage>
        <taxon>Eukaryota</taxon>
        <taxon>Fungi</taxon>
        <taxon>Dikarya</taxon>
        <taxon>Ascomycota</taxon>
        <taxon>Pezizomycotina</taxon>
        <taxon>Sordariomycetes</taxon>
        <taxon>Sordariomycetidae</taxon>
        <taxon>Ophiostomatales</taxon>
        <taxon>Ophiostomataceae</taxon>
        <taxon>Sporothrix</taxon>
    </lineage>
</organism>
<dbReference type="Proteomes" id="UP001642406">
    <property type="component" value="Unassembled WGS sequence"/>
</dbReference>
<feature type="compositionally biased region" description="Low complexity" evidence="1">
    <location>
        <begin position="87"/>
        <end position="96"/>
    </location>
</feature>
<accession>A0ABP0BX82</accession>
<evidence type="ECO:0000256" key="1">
    <source>
        <dbReference type="SAM" id="MobiDB-lite"/>
    </source>
</evidence>
<reference evidence="2 3" key="1">
    <citation type="submission" date="2024-01" db="EMBL/GenBank/DDBJ databases">
        <authorList>
            <person name="Allen C."/>
            <person name="Tagirdzhanova G."/>
        </authorList>
    </citation>
    <scope>NUCLEOTIDE SEQUENCE [LARGE SCALE GENOMIC DNA]</scope>
</reference>
<evidence type="ECO:0000313" key="2">
    <source>
        <dbReference type="EMBL" id="CAK7224201.1"/>
    </source>
</evidence>
<gene>
    <name evidence="2" type="ORF">SBRCBS47491_005468</name>
</gene>
<proteinExistence type="predicted"/>
<feature type="region of interest" description="Disordered" evidence="1">
    <location>
        <begin position="87"/>
        <end position="139"/>
    </location>
</feature>
<protein>
    <submittedName>
        <fullName evidence="2">Uncharacterized protein</fullName>
    </submittedName>
</protein>
<name>A0ABP0BX82_9PEZI</name>
<evidence type="ECO:0000313" key="3">
    <source>
        <dbReference type="Proteomes" id="UP001642406"/>
    </source>
</evidence>
<sequence length="372" mass="39855">MGQNCCKPCGASYSRRLARVKAEAAAATDATAHPANLPPPDPSVAQLLRGSNVSLQENVPQATTTAAAMTISDIALSGLLMPTGAVPTPSTASAAPCGPPQPDGSSDVRIAAQEDNGDEDDGQHPPPPPQRHIRKDSRGWLHRQRMRLAMARKLGHRHRNHKQKVAIAQDEAPVSSRHPIITIMASSDDGQSDENGGRGPLVVGEERRMTQSPELVSSHASRPSPQLLAPTPRRPMTARFPFLNQATISVDTARSSNESHPSMTPSTVITTQQPVVEDAGERGPPREVHRNSLRSSSPSIYYLAPTSPEMVPVDRTSVDERLAINLASPAEVPLADSCSTSEPHTSTEEPFLSTVLSYVTAPWQRPWSVTPV</sequence>
<comment type="caution">
    <text evidence="2">The sequence shown here is derived from an EMBL/GenBank/DDBJ whole genome shotgun (WGS) entry which is preliminary data.</text>
</comment>